<proteinExistence type="predicted"/>
<dbReference type="STRING" id="1334022.SAMN04487907_10875"/>
<evidence type="ECO:0008006" key="3">
    <source>
        <dbReference type="Google" id="ProtNLM"/>
    </source>
</evidence>
<dbReference type="AlphaFoldDB" id="A0A1I1LND4"/>
<gene>
    <name evidence="1" type="ORF">SAMN04487907_10875</name>
</gene>
<dbReference type="OrthoDB" id="1359999at2"/>
<reference evidence="2" key="1">
    <citation type="submission" date="2016-10" db="EMBL/GenBank/DDBJ databases">
        <authorList>
            <person name="Varghese N."/>
            <person name="Submissions S."/>
        </authorList>
    </citation>
    <scope>NUCLEOTIDE SEQUENCE [LARGE SCALE GENOMIC DNA]</scope>
    <source>
        <strain evidence="2">DSM 24499</strain>
    </source>
</reference>
<dbReference type="RefSeq" id="WP_092544090.1">
    <property type="nucleotide sequence ID" value="NZ_FOKV01000008.1"/>
</dbReference>
<evidence type="ECO:0000313" key="1">
    <source>
        <dbReference type="EMBL" id="SFC74456.1"/>
    </source>
</evidence>
<organism evidence="1 2">
    <name type="scientific">Zunongwangia mangrovi</name>
    <dbReference type="NCBI Taxonomy" id="1334022"/>
    <lineage>
        <taxon>Bacteria</taxon>
        <taxon>Pseudomonadati</taxon>
        <taxon>Bacteroidota</taxon>
        <taxon>Flavobacteriia</taxon>
        <taxon>Flavobacteriales</taxon>
        <taxon>Flavobacteriaceae</taxon>
        <taxon>Zunongwangia</taxon>
    </lineage>
</organism>
<evidence type="ECO:0000313" key="2">
    <source>
        <dbReference type="Proteomes" id="UP000199438"/>
    </source>
</evidence>
<name>A0A1I1LND4_9FLAO</name>
<sequence>MNIKSLFSKRNYIHLYHKYKFYPKTVSTPANRFSHYSSFRHILDYIELEQFDKIVAVASGPSSNHIDWNKNTLYFCCNNALKLLGKSQCKFVYTVNDDFYLYKYLKTFEASENWLTTLFYFYVNEKTRYKRNLIWDYLNTYKREKIEFLITNDSNNLNSKLLNDSLIDVFHKWGYEHFGVNSGFNNLVLAAVAAYSSNLPLASYGLDMGIGGEKYFDVSTTLGKSIKSDFSKTKVLEFLKIIQENLKFSNYSYFK</sequence>
<protein>
    <recommendedName>
        <fullName evidence="3">DUF115 domain-containing protein</fullName>
    </recommendedName>
</protein>
<dbReference type="EMBL" id="FOKV01000008">
    <property type="protein sequence ID" value="SFC74456.1"/>
    <property type="molecule type" value="Genomic_DNA"/>
</dbReference>
<keyword evidence="2" id="KW-1185">Reference proteome</keyword>
<accession>A0A1I1LND4</accession>
<dbReference type="Proteomes" id="UP000199438">
    <property type="component" value="Unassembled WGS sequence"/>
</dbReference>